<evidence type="ECO:0000256" key="1">
    <source>
        <dbReference type="SAM" id="MobiDB-lite"/>
    </source>
</evidence>
<proteinExistence type="predicted"/>
<organism evidence="2 3">
    <name type="scientific">Polarella glacialis</name>
    <name type="common">Dinoflagellate</name>
    <dbReference type="NCBI Taxonomy" id="89957"/>
    <lineage>
        <taxon>Eukaryota</taxon>
        <taxon>Sar</taxon>
        <taxon>Alveolata</taxon>
        <taxon>Dinophyceae</taxon>
        <taxon>Suessiales</taxon>
        <taxon>Suessiaceae</taxon>
        <taxon>Polarella</taxon>
    </lineage>
</organism>
<dbReference type="AlphaFoldDB" id="A0A813I4P4"/>
<reference evidence="2" key="1">
    <citation type="submission" date="2021-02" db="EMBL/GenBank/DDBJ databases">
        <authorList>
            <person name="Dougan E. K."/>
            <person name="Rhodes N."/>
            <person name="Thang M."/>
            <person name="Chan C."/>
        </authorList>
    </citation>
    <scope>NUCLEOTIDE SEQUENCE</scope>
</reference>
<gene>
    <name evidence="2" type="ORF">PGLA2088_LOCUS3540</name>
</gene>
<name>A0A813I4P4_POLGL</name>
<evidence type="ECO:0000313" key="3">
    <source>
        <dbReference type="Proteomes" id="UP000626109"/>
    </source>
</evidence>
<protein>
    <submittedName>
        <fullName evidence="2">Uncharacterized protein</fullName>
    </submittedName>
</protein>
<comment type="caution">
    <text evidence="2">The sequence shown here is derived from an EMBL/GenBank/DDBJ whole genome shotgun (WGS) entry which is preliminary data.</text>
</comment>
<accession>A0A813I4P4</accession>
<feature type="region of interest" description="Disordered" evidence="1">
    <location>
        <begin position="14"/>
        <end position="132"/>
    </location>
</feature>
<dbReference type="Proteomes" id="UP000626109">
    <property type="component" value="Unassembled WGS sequence"/>
</dbReference>
<feature type="compositionally biased region" description="Pro residues" evidence="1">
    <location>
        <begin position="78"/>
        <end position="89"/>
    </location>
</feature>
<feature type="compositionally biased region" description="Low complexity" evidence="1">
    <location>
        <begin position="66"/>
        <end position="77"/>
    </location>
</feature>
<evidence type="ECO:0000313" key="2">
    <source>
        <dbReference type="EMBL" id="CAE8645007.1"/>
    </source>
</evidence>
<feature type="non-terminal residue" evidence="2">
    <location>
        <position position="183"/>
    </location>
</feature>
<dbReference type="EMBL" id="CAJNNW010003069">
    <property type="protein sequence ID" value="CAE8645007.1"/>
    <property type="molecule type" value="Genomic_DNA"/>
</dbReference>
<sequence length="183" mass="19073">MAAAVIREARAELLLGSTGDGRVDASVPRSARAVRPSVGQGAPRRSGSAGARLVLGPLQRPGARLESSASEASSPSQIRPPPGRPPPNSSPRAGVKVCVSPSKGRPSSGPNTLQLLRPSGSPRATCPSPPEQDMAILEDDEAETMLRELEAFDTMLLEQETALQSIALSGSALLEQFAETCRE</sequence>